<feature type="region of interest" description="Disordered" evidence="1">
    <location>
        <begin position="192"/>
        <end position="214"/>
    </location>
</feature>
<sequence>MDGVYLTLHPTPTATGTHNTHTNLLPRVECAQRVELGLDAGAEAKGEDNTQVSMGVDGRIFVSHANVRLRPLAYALPPYTSPLAHTASNPLTLSTLRPTAAPSSLLRPPHPCPRPPRPLSTALSRPPIAPILRAANNPRTLSPCPASSHKKTPLLSQTPPPLKPKSESRRGRGGHATEEVETACKYITQRRIDRPGSDSEHDGRGKWAQSTKHKRCWPSITRTHTQNKHARMWLSHTKMRSTCAVVKKDVQARGTGARHDTALVIDADANASPHHIRGPAEVRALPPHSSPPHFAKKRNPPQKNSRTNHLTPRRSGTAWHMCTKRPMTSESCASWASG</sequence>
<proteinExistence type="predicted"/>
<comment type="caution">
    <text evidence="2">The sequence shown here is derived from an EMBL/GenBank/DDBJ whole genome shotgun (WGS) entry which is preliminary data.</text>
</comment>
<dbReference type="Proteomes" id="UP001215598">
    <property type="component" value="Unassembled WGS sequence"/>
</dbReference>
<organism evidence="2 3">
    <name type="scientific">Mycena metata</name>
    <dbReference type="NCBI Taxonomy" id="1033252"/>
    <lineage>
        <taxon>Eukaryota</taxon>
        <taxon>Fungi</taxon>
        <taxon>Dikarya</taxon>
        <taxon>Basidiomycota</taxon>
        <taxon>Agaricomycotina</taxon>
        <taxon>Agaricomycetes</taxon>
        <taxon>Agaricomycetidae</taxon>
        <taxon>Agaricales</taxon>
        <taxon>Marasmiineae</taxon>
        <taxon>Mycenaceae</taxon>
        <taxon>Mycena</taxon>
    </lineage>
</organism>
<dbReference type="AlphaFoldDB" id="A0AAD7H6V0"/>
<evidence type="ECO:0000313" key="3">
    <source>
        <dbReference type="Proteomes" id="UP001215598"/>
    </source>
</evidence>
<feature type="region of interest" description="Disordered" evidence="1">
    <location>
        <begin position="102"/>
        <end position="178"/>
    </location>
</feature>
<feature type="compositionally biased region" description="Basic and acidic residues" evidence="1">
    <location>
        <begin position="192"/>
        <end position="205"/>
    </location>
</feature>
<name>A0AAD7H6V0_9AGAR</name>
<keyword evidence="3" id="KW-1185">Reference proteome</keyword>
<reference evidence="2" key="1">
    <citation type="submission" date="2023-03" db="EMBL/GenBank/DDBJ databases">
        <title>Massive genome expansion in bonnet fungi (Mycena s.s.) driven by repeated elements and novel gene families across ecological guilds.</title>
        <authorList>
            <consortium name="Lawrence Berkeley National Laboratory"/>
            <person name="Harder C.B."/>
            <person name="Miyauchi S."/>
            <person name="Viragh M."/>
            <person name="Kuo A."/>
            <person name="Thoen E."/>
            <person name="Andreopoulos B."/>
            <person name="Lu D."/>
            <person name="Skrede I."/>
            <person name="Drula E."/>
            <person name="Henrissat B."/>
            <person name="Morin E."/>
            <person name="Kohler A."/>
            <person name="Barry K."/>
            <person name="LaButti K."/>
            <person name="Morin E."/>
            <person name="Salamov A."/>
            <person name="Lipzen A."/>
            <person name="Mereny Z."/>
            <person name="Hegedus B."/>
            <person name="Baldrian P."/>
            <person name="Stursova M."/>
            <person name="Weitz H."/>
            <person name="Taylor A."/>
            <person name="Grigoriev I.V."/>
            <person name="Nagy L.G."/>
            <person name="Martin F."/>
            <person name="Kauserud H."/>
        </authorList>
    </citation>
    <scope>NUCLEOTIDE SEQUENCE</scope>
    <source>
        <strain evidence="2">CBHHK182m</strain>
    </source>
</reference>
<protein>
    <submittedName>
        <fullName evidence="2">Uncharacterized protein</fullName>
    </submittedName>
</protein>
<feature type="compositionally biased region" description="Polar residues" evidence="1">
    <location>
        <begin position="301"/>
        <end position="310"/>
    </location>
</feature>
<evidence type="ECO:0000313" key="2">
    <source>
        <dbReference type="EMBL" id="KAJ7713500.1"/>
    </source>
</evidence>
<feature type="region of interest" description="Disordered" evidence="1">
    <location>
        <begin position="280"/>
        <end position="317"/>
    </location>
</feature>
<feature type="compositionally biased region" description="Basic and acidic residues" evidence="1">
    <location>
        <begin position="164"/>
        <end position="178"/>
    </location>
</feature>
<feature type="compositionally biased region" description="Pro residues" evidence="1">
    <location>
        <begin position="108"/>
        <end position="118"/>
    </location>
</feature>
<accession>A0AAD7H6V0</accession>
<gene>
    <name evidence="2" type="ORF">B0H16DRAFT_1743305</name>
</gene>
<evidence type="ECO:0000256" key="1">
    <source>
        <dbReference type="SAM" id="MobiDB-lite"/>
    </source>
</evidence>
<dbReference type="EMBL" id="JARKIB010000342">
    <property type="protein sequence ID" value="KAJ7713500.1"/>
    <property type="molecule type" value="Genomic_DNA"/>
</dbReference>